<keyword evidence="2" id="KW-1185">Reference proteome</keyword>
<name>A0A0V0RV58_9BILA</name>
<sequence>MEQLRHRGSARYAGADLNFPKLPQSFQGSASLIVPSPATGRCSTNNRLILSAILDSAGPDCVCRIAAIVIFRAVGSQHSCPDHALRTQTRECYPDMFSADPSRIVSPGWESRFVIAYVGWFHYHQLRNWPYDLAAVENDSMILKFGCIEFSGLDSNEQKMDTEMDSVINNTTISDKCTINPLMDCWSEAF</sequence>
<dbReference type="EMBL" id="JYDL01000077">
    <property type="protein sequence ID" value="KRX18138.1"/>
    <property type="molecule type" value="Genomic_DNA"/>
</dbReference>
<organism evidence="1 2">
    <name type="scientific">Trichinella nelsoni</name>
    <dbReference type="NCBI Taxonomy" id="6336"/>
    <lineage>
        <taxon>Eukaryota</taxon>
        <taxon>Metazoa</taxon>
        <taxon>Ecdysozoa</taxon>
        <taxon>Nematoda</taxon>
        <taxon>Enoplea</taxon>
        <taxon>Dorylaimia</taxon>
        <taxon>Trichinellida</taxon>
        <taxon>Trichinellidae</taxon>
        <taxon>Trichinella</taxon>
    </lineage>
</organism>
<proteinExistence type="predicted"/>
<accession>A0A0V0RV58</accession>
<comment type="caution">
    <text evidence="1">The sequence shown here is derived from an EMBL/GenBank/DDBJ whole genome shotgun (WGS) entry which is preliminary data.</text>
</comment>
<evidence type="ECO:0000313" key="2">
    <source>
        <dbReference type="Proteomes" id="UP000054630"/>
    </source>
</evidence>
<gene>
    <name evidence="1" type="ORF">T07_12751</name>
</gene>
<dbReference type="AlphaFoldDB" id="A0A0V0RV58"/>
<reference evidence="1 2" key="1">
    <citation type="submission" date="2015-01" db="EMBL/GenBank/DDBJ databases">
        <title>Evolution of Trichinella species and genotypes.</title>
        <authorList>
            <person name="Korhonen P.K."/>
            <person name="Edoardo P."/>
            <person name="Giuseppe L.R."/>
            <person name="Gasser R.B."/>
        </authorList>
    </citation>
    <scope>NUCLEOTIDE SEQUENCE [LARGE SCALE GENOMIC DNA]</scope>
    <source>
        <strain evidence="1">ISS37</strain>
    </source>
</reference>
<protein>
    <submittedName>
        <fullName evidence="1">Uncharacterized protein</fullName>
    </submittedName>
</protein>
<dbReference type="Proteomes" id="UP000054630">
    <property type="component" value="Unassembled WGS sequence"/>
</dbReference>
<evidence type="ECO:0000313" key="1">
    <source>
        <dbReference type="EMBL" id="KRX18138.1"/>
    </source>
</evidence>